<dbReference type="GO" id="GO:0016020">
    <property type="term" value="C:membrane"/>
    <property type="evidence" value="ECO:0007669"/>
    <property type="project" value="TreeGrafter"/>
</dbReference>
<dbReference type="InterPro" id="IPR029039">
    <property type="entry name" value="Flavoprotein-like_sf"/>
</dbReference>
<dbReference type="Proteomes" id="UP000320766">
    <property type="component" value="Unassembled WGS sequence"/>
</dbReference>
<organism evidence="2 3">
    <name type="scientific">Candidatus Methanolliviera hydrocarbonicum</name>
    <dbReference type="NCBI Taxonomy" id="2491085"/>
    <lineage>
        <taxon>Archaea</taxon>
        <taxon>Methanobacteriati</taxon>
        <taxon>Methanobacteriota</taxon>
        <taxon>Candidatus Methanoliparia</taxon>
        <taxon>Candidatus Methanoliparales</taxon>
        <taxon>Candidatus Methanollivieraceae</taxon>
        <taxon>Candidatus Methanolliviera</taxon>
    </lineage>
</organism>
<dbReference type="PANTHER" id="PTHR30546">
    <property type="entry name" value="FLAVODOXIN-RELATED PROTEIN WRBA-RELATED"/>
    <property type="match status" value="1"/>
</dbReference>
<dbReference type="PROSITE" id="PS50902">
    <property type="entry name" value="FLAVODOXIN_LIKE"/>
    <property type="match status" value="1"/>
</dbReference>
<dbReference type="PROSITE" id="PS00201">
    <property type="entry name" value="FLAVODOXIN"/>
    <property type="match status" value="1"/>
</dbReference>
<dbReference type="InterPro" id="IPR008254">
    <property type="entry name" value="Flavodoxin/NO_synth"/>
</dbReference>
<evidence type="ECO:0000259" key="1">
    <source>
        <dbReference type="PROSITE" id="PS50902"/>
    </source>
</evidence>
<dbReference type="GO" id="GO:0010181">
    <property type="term" value="F:FMN binding"/>
    <property type="evidence" value="ECO:0007669"/>
    <property type="project" value="InterPro"/>
</dbReference>
<accession>A0A520KY38</accession>
<evidence type="ECO:0000313" key="3">
    <source>
        <dbReference type="Proteomes" id="UP000320766"/>
    </source>
</evidence>
<dbReference type="GO" id="GO:0009055">
    <property type="term" value="F:electron transfer activity"/>
    <property type="evidence" value="ECO:0007669"/>
    <property type="project" value="InterPro"/>
</dbReference>
<dbReference type="AlphaFoldDB" id="A0A520KY38"/>
<dbReference type="EMBL" id="RXIL01000035">
    <property type="protein sequence ID" value="RZN71943.1"/>
    <property type="molecule type" value="Genomic_DNA"/>
</dbReference>
<dbReference type="Gene3D" id="3.40.50.360">
    <property type="match status" value="1"/>
</dbReference>
<dbReference type="InterPro" id="IPR001226">
    <property type="entry name" value="Flavodoxin_CS"/>
</dbReference>
<protein>
    <submittedName>
        <fullName evidence="2">Flavodoxin family protein</fullName>
    </submittedName>
</protein>
<dbReference type="InterPro" id="IPR026816">
    <property type="entry name" value="Flavodoxin_dom"/>
</dbReference>
<dbReference type="PANTHER" id="PTHR30546:SF57">
    <property type="entry name" value="FLAVODOXIN FAMILY PROTEIN"/>
    <property type="match status" value="1"/>
</dbReference>
<comment type="caution">
    <text evidence="2">The sequence shown here is derived from an EMBL/GenBank/DDBJ whole genome shotgun (WGS) entry which is preliminary data.</text>
</comment>
<dbReference type="SUPFAM" id="SSF52218">
    <property type="entry name" value="Flavoproteins"/>
    <property type="match status" value="1"/>
</dbReference>
<feature type="domain" description="Flavodoxin-like" evidence="1">
    <location>
        <begin position="4"/>
        <end position="152"/>
    </location>
</feature>
<sequence>MLEVLIVYYSRTGNTEKMAEAIGDGVRDAGVDVRVKNVEETTLDDLQTADGVVLGAPTYFGSMPGVMKEFVDRSIKVRRKLEGKVGAAFTSSNSISGGNETTLISMIEAMLCHGMIIIGDPIKTGGHYGVVSIGKPDDETLEACKEFGRRVGELVKKLG</sequence>
<gene>
    <name evidence="2" type="ORF">EF807_02015</name>
</gene>
<dbReference type="Pfam" id="PF12724">
    <property type="entry name" value="Flavodoxin_5"/>
    <property type="match status" value="1"/>
</dbReference>
<reference evidence="2 3" key="1">
    <citation type="journal article" date="2019" name="Nat. Microbiol.">
        <title>Wide diversity of methane and short-chain alkane metabolisms in uncultured archaea.</title>
        <authorList>
            <person name="Borrel G."/>
            <person name="Adam P.S."/>
            <person name="McKay L.J."/>
            <person name="Chen L.X."/>
            <person name="Sierra-Garcia I.N."/>
            <person name="Sieber C.M."/>
            <person name="Letourneur Q."/>
            <person name="Ghozlane A."/>
            <person name="Andersen G.L."/>
            <person name="Li W.J."/>
            <person name="Hallam S.J."/>
            <person name="Muyzer G."/>
            <person name="de Oliveira V.M."/>
            <person name="Inskeep W.P."/>
            <person name="Banfield J.F."/>
            <person name="Gribaldo S."/>
        </authorList>
    </citation>
    <scope>NUCLEOTIDE SEQUENCE [LARGE SCALE GENOMIC DNA]</scope>
    <source>
        <strain evidence="2">NM1b</strain>
    </source>
</reference>
<dbReference type="GO" id="GO:0003955">
    <property type="term" value="F:NAD(P)H dehydrogenase (quinone) activity"/>
    <property type="evidence" value="ECO:0007669"/>
    <property type="project" value="TreeGrafter"/>
</dbReference>
<name>A0A520KY38_9EURY</name>
<evidence type="ECO:0000313" key="2">
    <source>
        <dbReference type="EMBL" id="RZN71943.1"/>
    </source>
</evidence>
<proteinExistence type="predicted"/>